<dbReference type="PANTHER" id="PTHR40446:SF2">
    <property type="entry name" value="N-ACETYLGLUCOSAMINE-1-PHOSPHODIESTER ALPHA-N-ACETYLGLUCOSAMINIDASE"/>
    <property type="match status" value="1"/>
</dbReference>
<dbReference type="InterPro" id="IPR018711">
    <property type="entry name" value="NAGPA"/>
</dbReference>
<dbReference type="Pfam" id="PF09992">
    <property type="entry name" value="NAGPA"/>
    <property type="match status" value="1"/>
</dbReference>
<name>D6Y0E4_BACIE</name>
<organism evidence="3 4">
    <name type="scientific">Bacillus selenitireducens (strain ATCC 700615 / DSM 15326 / MLS10)</name>
    <dbReference type="NCBI Taxonomy" id="439292"/>
    <lineage>
        <taxon>Bacteria</taxon>
        <taxon>Bacillati</taxon>
        <taxon>Bacillota</taxon>
        <taxon>Bacilli</taxon>
        <taxon>Bacillales</taxon>
        <taxon>Bacillaceae</taxon>
        <taxon>Salisediminibacterium</taxon>
    </lineage>
</organism>
<dbReference type="AlphaFoldDB" id="D6Y0E4"/>
<evidence type="ECO:0000259" key="2">
    <source>
        <dbReference type="Pfam" id="PF09992"/>
    </source>
</evidence>
<dbReference type="Proteomes" id="UP000000271">
    <property type="component" value="Chromosome"/>
</dbReference>
<sequence length="750" mass="82199">MFKKAAALTCTFILALMMTQDDAKADSVHDPTEIGPGVELERQDIIYGGYPQSTRIMKVGNNPHIRFHMGYQGPKSLHRLTSYANSHPRSDDIIGGINGSFFNLSISAHPNMVYPSYLLAEDNRILHLGSMSDDSSGFLGTPAAFGIDRDGQPVIAPFELDITAKTSSGSVNIDRINTSRGAGEVILYTPGQRRTATPTNEFGREFTVTDTSKRINDQLSFGDSVRGSITNMKEYGRRNASPIPGDGFIISGHGNRLDGLLDGIRAGDDIEVKVDIEDRWKDAEMIMATGPLLVQNGRVDITMSSSASTYSVPNPRSGIGIDAQGNTMFVTVDGRQSGYSQGMTIPQFANYMRDQGAVMAINLDGGGSTTMVARDFSRDRVSLVNSPSDGAERALSSSLLIMNDAPEGIPYFASFDRERWAAPRGERVTIVPEYILDGKYNLLDPADFEVHLISEDLTVDGNSLSGDVPGTYTFTYQIGDVEKEFEFTVLDDLVSLNDGFGEGQASAIRAVASADVTSMNVAGTDRNTVTKRYNLQNGELGIAAAYWTFRSPLDLKAKPKELGLWVYGEGQKHWLRGTVRGPDGTLGTIDFTEEGELDWYGWKYVTADMSGVKENSQLTRIYVAETEEANRSSAVVQYAGLNAHYADVAPAYIAPDSEADDVRADKVWTVEFSAPVHHGVNRNRIYVEDESGRRVDLDFDYGEDSHTVEVTPKSGEYEEGLYRLVVTRSVVSLRETALEREETALFRVTD</sequence>
<dbReference type="RefSeq" id="WP_013171960.1">
    <property type="nucleotide sequence ID" value="NC_014219.1"/>
</dbReference>
<evidence type="ECO:0000256" key="1">
    <source>
        <dbReference type="SAM" id="SignalP"/>
    </source>
</evidence>
<gene>
    <name evidence="3" type="ordered locus">Bsel_1015</name>
</gene>
<dbReference type="HOGENOM" id="CLU_370763_0_0_9"/>
<feature type="chain" id="PRO_5003091035" evidence="1">
    <location>
        <begin position="26"/>
        <end position="750"/>
    </location>
</feature>
<dbReference type="eggNOG" id="COG4632">
    <property type="taxonomic scope" value="Bacteria"/>
</dbReference>
<protein>
    <submittedName>
        <fullName evidence="3">N-acetylglucosamine-1-phosphodiester alpha-N-acetylglucosaminidase-like exopolysaccharide biosynthesis protein</fullName>
    </submittedName>
</protein>
<accession>D6Y0E4</accession>
<dbReference type="STRING" id="439292.Bsel_1015"/>
<keyword evidence="4" id="KW-1185">Reference proteome</keyword>
<proteinExistence type="predicted"/>
<reference evidence="3" key="1">
    <citation type="submission" date="2009-10" db="EMBL/GenBank/DDBJ databases">
        <title>Complete sequence of Bacillus selenitireducens MLS10.</title>
        <authorList>
            <consortium name="US DOE Joint Genome Institute"/>
            <person name="Lucas S."/>
            <person name="Copeland A."/>
            <person name="Lapidus A."/>
            <person name="Glavina del Rio T."/>
            <person name="Dalin E."/>
            <person name="Tice H."/>
            <person name="Bruce D."/>
            <person name="Goodwin L."/>
            <person name="Pitluck S."/>
            <person name="Sims D."/>
            <person name="Brettin T."/>
            <person name="Detter J.C."/>
            <person name="Han C."/>
            <person name="Larimer F."/>
            <person name="Land M."/>
            <person name="Hauser L."/>
            <person name="Kyrpides N."/>
            <person name="Ovchinnikova G."/>
            <person name="Stolz J."/>
        </authorList>
    </citation>
    <scope>NUCLEOTIDE SEQUENCE [LARGE SCALE GENOMIC DNA]</scope>
    <source>
        <strain evidence="3">MLS10</strain>
    </source>
</reference>
<dbReference type="OrthoDB" id="9809781at2"/>
<evidence type="ECO:0000313" key="3">
    <source>
        <dbReference type="EMBL" id="ADH98535.1"/>
    </source>
</evidence>
<dbReference type="KEGG" id="bse:Bsel_1015"/>
<dbReference type="PANTHER" id="PTHR40446">
    <property type="entry name" value="N-ACETYLGLUCOSAMINE-1-PHOSPHODIESTER ALPHA-N-ACETYLGLUCOSAMINIDASE"/>
    <property type="match status" value="1"/>
</dbReference>
<evidence type="ECO:0000313" key="4">
    <source>
        <dbReference type="Proteomes" id="UP000000271"/>
    </source>
</evidence>
<feature type="domain" description="Phosphodiester glycosidase" evidence="2">
    <location>
        <begin position="225"/>
        <end position="401"/>
    </location>
</feature>
<keyword evidence="1" id="KW-0732">Signal</keyword>
<dbReference type="EMBL" id="CP001791">
    <property type="protein sequence ID" value="ADH98535.1"/>
    <property type="molecule type" value="Genomic_DNA"/>
</dbReference>
<feature type="signal peptide" evidence="1">
    <location>
        <begin position="1"/>
        <end position="25"/>
    </location>
</feature>